<accession>A0A4R6A622</accession>
<dbReference type="InterPro" id="IPR002048">
    <property type="entry name" value="EF_hand_dom"/>
</dbReference>
<sequence length="159" mass="17108">MKTTLGMGAVALALMGTGALADQHRQGNMAGPADRQEMQGMTGMQGMHGMDGMQGMSHHGRMYGDGSGMRGRMGNSMMPAMMIAMLDANGDGALSLDELEAVLGRMFAVADADDNGRINAKELRAFMGHDDRMMPKPRKDGEKKGKTRQDRQNSDRDAN</sequence>
<feature type="chain" id="PRO_5020933257" description="EF-hand domain-containing protein" evidence="2">
    <location>
        <begin position="22"/>
        <end position="159"/>
    </location>
</feature>
<keyword evidence="5" id="KW-1185">Reference proteome</keyword>
<dbReference type="SUPFAM" id="SSF47473">
    <property type="entry name" value="EF-hand"/>
    <property type="match status" value="1"/>
</dbReference>
<dbReference type="PROSITE" id="PS00018">
    <property type="entry name" value="EF_HAND_1"/>
    <property type="match status" value="1"/>
</dbReference>
<evidence type="ECO:0000313" key="4">
    <source>
        <dbReference type="EMBL" id="TDL78315.1"/>
    </source>
</evidence>
<dbReference type="EMBL" id="SNAA01000012">
    <property type="protein sequence ID" value="TDL78315.1"/>
    <property type="molecule type" value="Genomic_DNA"/>
</dbReference>
<organism evidence="4 5">
    <name type="scientific">Palleronia sediminis</name>
    <dbReference type="NCBI Taxonomy" id="2547833"/>
    <lineage>
        <taxon>Bacteria</taxon>
        <taxon>Pseudomonadati</taxon>
        <taxon>Pseudomonadota</taxon>
        <taxon>Alphaproteobacteria</taxon>
        <taxon>Rhodobacterales</taxon>
        <taxon>Roseobacteraceae</taxon>
        <taxon>Palleronia</taxon>
    </lineage>
</organism>
<evidence type="ECO:0000256" key="1">
    <source>
        <dbReference type="SAM" id="MobiDB-lite"/>
    </source>
</evidence>
<dbReference type="InterPro" id="IPR018247">
    <property type="entry name" value="EF_Hand_1_Ca_BS"/>
</dbReference>
<dbReference type="Proteomes" id="UP000295701">
    <property type="component" value="Unassembled WGS sequence"/>
</dbReference>
<feature type="signal peptide" evidence="2">
    <location>
        <begin position="1"/>
        <end position="21"/>
    </location>
</feature>
<dbReference type="OrthoDB" id="5470953at2"/>
<gene>
    <name evidence="4" type="ORF">E2L08_11470</name>
</gene>
<dbReference type="Pfam" id="PF13202">
    <property type="entry name" value="EF-hand_5"/>
    <property type="match status" value="2"/>
</dbReference>
<feature type="region of interest" description="Disordered" evidence="1">
    <location>
        <begin position="126"/>
        <end position="159"/>
    </location>
</feature>
<dbReference type="SMART" id="SM00054">
    <property type="entry name" value="EFh"/>
    <property type="match status" value="2"/>
</dbReference>
<evidence type="ECO:0000256" key="2">
    <source>
        <dbReference type="SAM" id="SignalP"/>
    </source>
</evidence>
<dbReference type="GO" id="GO:0005509">
    <property type="term" value="F:calcium ion binding"/>
    <property type="evidence" value="ECO:0007669"/>
    <property type="project" value="InterPro"/>
</dbReference>
<dbReference type="RefSeq" id="WP_133397226.1">
    <property type="nucleotide sequence ID" value="NZ_SNAA01000012.1"/>
</dbReference>
<feature type="domain" description="EF-hand" evidence="3">
    <location>
        <begin position="98"/>
        <end position="133"/>
    </location>
</feature>
<evidence type="ECO:0000313" key="5">
    <source>
        <dbReference type="Proteomes" id="UP000295701"/>
    </source>
</evidence>
<reference evidence="4 5" key="1">
    <citation type="submission" date="2019-03" db="EMBL/GenBank/DDBJ databases">
        <title>Primorskyibacter sp. SS33 isolated from sediments.</title>
        <authorList>
            <person name="Xunke S."/>
        </authorList>
    </citation>
    <scope>NUCLEOTIDE SEQUENCE [LARGE SCALE GENOMIC DNA]</scope>
    <source>
        <strain evidence="4 5">SS33</strain>
    </source>
</reference>
<dbReference type="PROSITE" id="PS50222">
    <property type="entry name" value="EF_HAND_2"/>
    <property type="match status" value="1"/>
</dbReference>
<protein>
    <recommendedName>
        <fullName evidence="3">EF-hand domain-containing protein</fullName>
    </recommendedName>
</protein>
<name>A0A4R6A622_9RHOB</name>
<evidence type="ECO:0000259" key="3">
    <source>
        <dbReference type="PROSITE" id="PS50222"/>
    </source>
</evidence>
<dbReference type="InterPro" id="IPR011992">
    <property type="entry name" value="EF-hand-dom_pair"/>
</dbReference>
<dbReference type="Gene3D" id="1.10.238.10">
    <property type="entry name" value="EF-hand"/>
    <property type="match status" value="1"/>
</dbReference>
<proteinExistence type="predicted"/>
<keyword evidence="2" id="KW-0732">Signal</keyword>
<dbReference type="AlphaFoldDB" id="A0A4R6A622"/>
<comment type="caution">
    <text evidence="4">The sequence shown here is derived from an EMBL/GenBank/DDBJ whole genome shotgun (WGS) entry which is preliminary data.</text>
</comment>